<evidence type="ECO:0000313" key="8">
    <source>
        <dbReference type="EMBL" id="KAJ8040216.1"/>
    </source>
</evidence>
<comment type="similarity">
    <text evidence="2">Belongs to the IL-17 family.</text>
</comment>
<keyword evidence="3" id="KW-0202">Cytokine</keyword>
<dbReference type="AlphaFoldDB" id="A0A9Q1HCH1"/>
<evidence type="ECO:0000256" key="2">
    <source>
        <dbReference type="ARBA" id="ARBA00007236"/>
    </source>
</evidence>
<feature type="signal peptide" evidence="7">
    <location>
        <begin position="1"/>
        <end position="21"/>
    </location>
</feature>
<accession>A0A9Q1HCH1</accession>
<name>A0A9Q1HCH1_HOLLE</name>
<dbReference type="GO" id="GO:0005615">
    <property type="term" value="C:extracellular space"/>
    <property type="evidence" value="ECO:0007669"/>
    <property type="project" value="UniProtKB-KW"/>
</dbReference>
<feature type="compositionally biased region" description="Polar residues" evidence="6">
    <location>
        <begin position="41"/>
        <end position="52"/>
    </location>
</feature>
<evidence type="ECO:0000256" key="5">
    <source>
        <dbReference type="ARBA" id="ARBA00022729"/>
    </source>
</evidence>
<evidence type="ECO:0000313" key="9">
    <source>
        <dbReference type="Proteomes" id="UP001152320"/>
    </source>
</evidence>
<dbReference type="SUPFAM" id="SSF57501">
    <property type="entry name" value="Cystine-knot cytokines"/>
    <property type="match status" value="1"/>
</dbReference>
<proteinExistence type="inferred from homology"/>
<keyword evidence="9" id="KW-1185">Reference proteome</keyword>
<dbReference type="Pfam" id="PF06083">
    <property type="entry name" value="IL17"/>
    <property type="match status" value="1"/>
</dbReference>
<dbReference type="Gene3D" id="2.10.90.10">
    <property type="entry name" value="Cystine-knot cytokines"/>
    <property type="match status" value="1"/>
</dbReference>
<comment type="caution">
    <text evidence="8">The sequence shown here is derived from an EMBL/GenBank/DDBJ whole genome shotgun (WGS) entry which is preliminary data.</text>
</comment>
<protein>
    <submittedName>
        <fullName evidence="8">Interleukin-17D</fullName>
    </submittedName>
</protein>
<evidence type="ECO:0000256" key="4">
    <source>
        <dbReference type="ARBA" id="ARBA00022525"/>
    </source>
</evidence>
<keyword evidence="5 7" id="KW-0732">Signal</keyword>
<dbReference type="Proteomes" id="UP001152320">
    <property type="component" value="Chromosome 6"/>
</dbReference>
<dbReference type="PRINTS" id="PR01932">
    <property type="entry name" value="INTRLEUKIN17"/>
</dbReference>
<dbReference type="InterPro" id="IPR010345">
    <property type="entry name" value="IL-17_fam"/>
</dbReference>
<feature type="region of interest" description="Disordered" evidence="6">
    <location>
        <begin position="41"/>
        <end position="64"/>
    </location>
</feature>
<evidence type="ECO:0000256" key="1">
    <source>
        <dbReference type="ARBA" id="ARBA00004613"/>
    </source>
</evidence>
<reference evidence="8" key="1">
    <citation type="submission" date="2021-10" db="EMBL/GenBank/DDBJ databases">
        <title>Tropical sea cucumber genome reveals ecological adaptation and Cuvierian tubules defense mechanism.</title>
        <authorList>
            <person name="Chen T."/>
        </authorList>
    </citation>
    <scope>NUCLEOTIDE SEQUENCE</scope>
    <source>
        <strain evidence="8">Nanhai2018</strain>
        <tissue evidence="8">Muscle</tissue>
    </source>
</reference>
<dbReference type="InterPro" id="IPR029034">
    <property type="entry name" value="Cystine-knot_cytokine"/>
</dbReference>
<evidence type="ECO:0000256" key="6">
    <source>
        <dbReference type="SAM" id="MobiDB-lite"/>
    </source>
</evidence>
<keyword evidence="4" id="KW-0964">Secreted</keyword>
<feature type="chain" id="PRO_5040413103" evidence="7">
    <location>
        <begin position="22"/>
        <end position="158"/>
    </location>
</feature>
<sequence length="158" mass="17512">MAHHTTTFSVLTFVIYASCHAAVITTPSALVGVCTFPNQAQQNPTLSSTETPGCQDFRSPPDGVRLNPSRHSTCPWYYVINYDANRVPAYIPEATCSCRDCIDPYDNMPNDELTCMPVEYPMKVLVRKESSSGDGSSHEYEVEDYQVAVSCACMRLPE</sequence>
<evidence type="ECO:0000256" key="7">
    <source>
        <dbReference type="SAM" id="SignalP"/>
    </source>
</evidence>
<dbReference type="GO" id="GO:0005125">
    <property type="term" value="F:cytokine activity"/>
    <property type="evidence" value="ECO:0007669"/>
    <property type="project" value="UniProtKB-KW"/>
</dbReference>
<gene>
    <name evidence="8" type="ORF">HOLleu_14446</name>
</gene>
<comment type="subcellular location">
    <subcellularLocation>
        <location evidence="1">Secreted</location>
    </subcellularLocation>
</comment>
<dbReference type="EMBL" id="JAIZAY010000006">
    <property type="protein sequence ID" value="KAJ8040216.1"/>
    <property type="molecule type" value="Genomic_DNA"/>
</dbReference>
<evidence type="ECO:0000256" key="3">
    <source>
        <dbReference type="ARBA" id="ARBA00022514"/>
    </source>
</evidence>
<dbReference type="InterPro" id="IPR020440">
    <property type="entry name" value="IL-17_chr"/>
</dbReference>
<dbReference type="OrthoDB" id="6093351at2759"/>
<organism evidence="8 9">
    <name type="scientific">Holothuria leucospilota</name>
    <name type="common">Black long sea cucumber</name>
    <name type="synonym">Mertensiothuria leucospilota</name>
    <dbReference type="NCBI Taxonomy" id="206669"/>
    <lineage>
        <taxon>Eukaryota</taxon>
        <taxon>Metazoa</taxon>
        <taxon>Echinodermata</taxon>
        <taxon>Eleutherozoa</taxon>
        <taxon>Echinozoa</taxon>
        <taxon>Holothuroidea</taxon>
        <taxon>Aspidochirotacea</taxon>
        <taxon>Aspidochirotida</taxon>
        <taxon>Holothuriidae</taxon>
        <taxon>Holothuria</taxon>
    </lineage>
</organism>